<proteinExistence type="predicted"/>
<dbReference type="InterPro" id="IPR049560">
    <property type="entry name" value="MeTrfase_RsmB-F_NOP2_cat"/>
</dbReference>
<keyword evidence="3" id="KW-1185">Reference proteome</keyword>
<protein>
    <recommendedName>
        <fullName evidence="1">SAM-dependent methyltransferase RsmB-F/NOP2-type catalytic core domain-containing protein</fullName>
    </recommendedName>
</protein>
<dbReference type="AlphaFoldDB" id="A0AAV5E1U8"/>
<name>A0AAV5E1U8_ELECO</name>
<evidence type="ECO:0000259" key="1">
    <source>
        <dbReference type="Pfam" id="PF01189"/>
    </source>
</evidence>
<evidence type="ECO:0000313" key="3">
    <source>
        <dbReference type="Proteomes" id="UP001054889"/>
    </source>
</evidence>
<dbReference type="GO" id="GO:0001510">
    <property type="term" value="P:RNA methylation"/>
    <property type="evidence" value="ECO:0007669"/>
    <property type="project" value="InterPro"/>
</dbReference>
<dbReference type="Pfam" id="PF01189">
    <property type="entry name" value="Methyltr_RsmB-F"/>
    <property type="match status" value="1"/>
</dbReference>
<gene>
    <name evidence="2" type="primary">gb03453</name>
    <name evidence="2" type="ORF">PR202_gb03453</name>
</gene>
<dbReference type="Proteomes" id="UP001054889">
    <property type="component" value="Unassembled WGS sequence"/>
</dbReference>
<reference evidence="2" key="2">
    <citation type="submission" date="2021-12" db="EMBL/GenBank/DDBJ databases">
        <title>Resequencing data analysis of finger millet.</title>
        <authorList>
            <person name="Hatakeyama M."/>
            <person name="Aluri S."/>
            <person name="Balachadran M.T."/>
            <person name="Sivarajan S.R."/>
            <person name="Poveda L."/>
            <person name="Shimizu-Inatsugi R."/>
            <person name="Schlapbach R."/>
            <person name="Sreeman S.M."/>
            <person name="Shimizu K.K."/>
        </authorList>
    </citation>
    <scope>NUCLEOTIDE SEQUENCE</scope>
</reference>
<dbReference type="InterPro" id="IPR023267">
    <property type="entry name" value="RCMT"/>
</dbReference>
<dbReference type="GO" id="GO:0008173">
    <property type="term" value="F:RNA methyltransferase activity"/>
    <property type="evidence" value="ECO:0007669"/>
    <property type="project" value="InterPro"/>
</dbReference>
<comment type="caution">
    <text evidence="2">The sequence shown here is derived from an EMBL/GenBank/DDBJ whole genome shotgun (WGS) entry which is preliminary data.</text>
</comment>
<reference evidence="2" key="1">
    <citation type="journal article" date="2018" name="DNA Res.">
        <title>Multiple hybrid de novo genome assembly of finger millet, an orphan allotetraploid crop.</title>
        <authorList>
            <person name="Hatakeyama M."/>
            <person name="Aluri S."/>
            <person name="Balachadran M.T."/>
            <person name="Sivarajan S.R."/>
            <person name="Patrignani A."/>
            <person name="Gruter S."/>
            <person name="Poveda L."/>
            <person name="Shimizu-Inatsugi R."/>
            <person name="Baeten J."/>
            <person name="Francoijs K.J."/>
            <person name="Nataraja K.N."/>
            <person name="Reddy Y.A.N."/>
            <person name="Phadnis S."/>
            <person name="Ravikumar R.L."/>
            <person name="Schlapbach R."/>
            <person name="Sreeman S.M."/>
            <person name="Shimizu K.K."/>
        </authorList>
    </citation>
    <scope>NUCLEOTIDE SEQUENCE</scope>
</reference>
<feature type="domain" description="SAM-dependent methyltransferase RsmB-F/NOP2-type catalytic core" evidence="1">
    <location>
        <begin position="123"/>
        <end position="189"/>
    </location>
</feature>
<sequence>MLKHDLMKIAGVALGRKGFDIGVRRIVVVCGSGLARLRSTLQGRALAGGDSVELLGGVGGLTFSLGEGSVVRLLALDAVGFSCQTLLLCCSGGGRGHGGWRRGPNHRGDFCLICTLYICDHFVDPQPGERILDMCAAPGGKTTAIAILMEDKGEVVALDRSHNKVMDILKLAAEMDLNCIKAYKLDALKSVRKTNEAIHPGMEDNLGEAIETVAENSDPCNATVDGTATNVGEDSSITVVQSGGGIELENHRAHQEASQAAARRLSRTTGIARTRRRRRQIGCGGNGWPGLLSMVETL</sequence>
<dbReference type="PANTHER" id="PTHR22807:SF34">
    <property type="entry name" value="TRNA (CYTOSINE(72)-C(5))-METHYLTRANSFERASE NSUN6"/>
    <property type="match status" value="1"/>
</dbReference>
<organism evidence="2 3">
    <name type="scientific">Eleusine coracana subsp. coracana</name>
    <dbReference type="NCBI Taxonomy" id="191504"/>
    <lineage>
        <taxon>Eukaryota</taxon>
        <taxon>Viridiplantae</taxon>
        <taxon>Streptophyta</taxon>
        <taxon>Embryophyta</taxon>
        <taxon>Tracheophyta</taxon>
        <taxon>Spermatophyta</taxon>
        <taxon>Magnoliopsida</taxon>
        <taxon>Liliopsida</taxon>
        <taxon>Poales</taxon>
        <taxon>Poaceae</taxon>
        <taxon>PACMAD clade</taxon>
        <taxon>Chloridoideae</taxon>
        <taxon>Cynodonteae</taxon>
        <taxon>Eleusininae</taxon>
        <taxon>Eleusine</taxon>
    </lineage>
</organism>
<dbReference type="EMBL" id="BQKI01000072">
    <property type="protein sequence ID" value="GJN16463.1"/>
    <property type="molecule type" value="Genomic_DNA"/>
</dbReference>
<evidence type="ECO:0000313" key="2">
    <source>
        <dbReference type="EMBL" id="GJN16463.1"/>
    </source>
</evidence>
<accession>A0AAV5E1U8</accession>
<dbReference type="SUPFAM" id="SSF53335">
    <property type="entry name" value="S-adenosyl-L-methionine-dependent methyltransferases"/>
    <property type="match status" value="1"/>
</dbReference>
<dbReference type="Gene3D" id="3.40.50.150">
    <property type="entry name" value="Vaccinia Virus protein VP39"/>
    <property type="match status" value="1"/>
</dbReference>
<dbReference type="InterPro" id="IPR029063">
    <property type="entry name" value="SAM-dependent_MTases_sf"/>
</dbReference>
<dbReference type="PANTHER" id="PTHR22807">
    <property type="entry name" value="NOP2 YEAST -RELATED NOL1/NOP2/FMU SUN DOMAIN-CONTAINING"/>
    <property type="match status" value="1"/>
</dbReference>